<dbReference type="InterPro" id="IPR023465">
    <property type="entry name" value="Riboflavin_kinase_dom_sf"/>
</dbReference>
<comment type="similarity">
    <text evidence="14">Belongs to the ribF family.</text>
</comment>
<dbReference type="Pfam" id="PF01687">
    <property type="entry name" value="Flavokinase"/>
    <property type="match status" value="1"/>
</dbReference>
<dbReference type="PANTHER" id="PTHR22749">
    <property type="entry name" value="RIBOFLAVIN KINASE/FMN ADENYLYLTRANSFERASE"/>
    <property type="match status" value="1"/>
</dbReference>
<evidence type="ECO:0000256" key="13">
    <source>
        <dbReference type="ARBA" id="ARBA00049494"/>
    </source>
</evidence>
<reference evidence="16 17" key="1">
    <citation type="submission" date="2022-01" db="EMBL/GenBank/DDBJ databases">
        <title>Alkalihalobacillus sp. EGI L200015, a novel bacterium isolated from a salt lake sediment.</title>
        <authorList>
            <person name="Gao L."/>
            <person name="Fang B.-Z."/>
            <person name="Li W.-J."/>
        </authorList>
    </citation>
    <scope>NUCLEOTIDE SEQUENCE [LARGE SCALE GENOMIC DNA]</scope>
    <source>
        <strain evidence="16 17">KCTC 12718</strain>
    </source>
</reference>
<dbReference type="Gene3D" id="2.40.30.30">
    <property type="entry name" value="Riboflavin kinase-like"/>
    <property type="match status" value="1"/>
</dbReference>
<dbReference type="InterPro" id="IPR014729">
    <property type="entry name" value="Rossmann-like_a/b/a_fold"/>
</dbReference>
<evidence type="ECO:0000256" key="14">
    <source>
        <dbReference type="PIRNR" id="PIRNR004491"/>
    </source>
</evidence>
<dbReference type="InterPro" id="IPR015864">
    <property type="entry name" value="FAD_synthase"/>
</dbReference>
<comment type="caution">
    <text evidence="16">The sequence shown here is derived from an EMBL/GenBank/DDBJ whole genome shotgun (WGS) entry which is preliminary data.</text>
</comment>
<dbReference type="Pfam" id="PF06574">
    <property type="entry name" value="FAD_syn"/>
    <property type="match status" value="1"/>
</dbReference>
<evidence type="ECO:0000256" key="11">
    <source>
        <dbReference type="ARBA" id="ARBA00023268"/>
    </source>
</evidence>
<evidence type="ECO:0000256" key="5">
    <source>
        <dbReference type="ARBA" id="ARBA00022679"/>
    </source>
</evidence>
<dbReference type="EC" id="2.7.1.26" evidence="14"/>
<comment type="catalytic activity">
    <reaction evidence="13 14">
        <text>FMN + ATP + H(+) = FAD + diphosphate</text>
        <dbReference type="Rhea" id="RHEA:17237"/>
        <dbReference type="ChEBI" id="CHEBI:15378"/>
        <dbReference type="ChEBI" id="CHEBI:30616"/>
        <dbReference type="ChEBI" id="CHEBI:33019"/>
        <dbReference type="ChEBI" id="CHEBI:57692"/>
        <dbReference type="ChEBI" id="CHEBI:58210"/>
        <dbReference type="EC" id="2.7.7.2"/>
    </reaction>
</comment>
<protein>
    <recommendedName>
        <fullName evidence="14">Riboflavin biosynthesis protein</fullName>
    </recommendedName>
    <domain>
        <recommendedName>
            <fullName evidence="14">Riboflavin kinase</fullName>
            <ecNumber evidence="14">2.7.1.26</ecNumber>
        </recommendedName>
        <alternativeName>
            <fullName evidence="14">Flavokinase</fullName>
        </alternativeName>
    </domain>
    <domain>
        <recommendedName>
            <fullName evidence="14">FMN adenylyltransferase</fullName>
            <ecNumber evidence="14">2.7.7.2</ecNumber>
        </recommendedName>
        <alternativeName>
            <fullName evidence="14">FAD pyrophosphorylase</fullName>
        </alternativeName>
        <alternativeName>
            <fullName evidence="14">FAD synthase</fullName>
        </alternativeName>
    </domain>
</protein>
<dbReference type="Proteomes" id="UP001649381">
    <property type="component" value="Unassembled WGS sequence"/>
</dbReference>
<keyword evidence="7 14" id="KW-0547">Nucleotide-binding</keyword>
<keyword evidence="6 14" id="KW-0548">Nucleotidyltransferase</keyword>
<keyword evidence="9 14" id="KW-0274">FAD</keyword>
<evidence type="ECO:0000313" key="16">
    <source>
        <dbReference type="EMBL" id="MCF6137153.1"/>
    </source>
</evidence>
<dbReference type="NCBIfam" id="NF004161">
    <property type="entry name" value="PRK05627.1-4"/>
    <property type="match status" value="1"/>
</dbReference>
<evidence type="ECO:0000256" key="3">
    <source>
        <dbReference type="ARBA" id="ARBA00022630"/>
    </source>
</evidence>
<organism evidence="16 17">
    <name type="scientific">Pseudalkalibacillus berkeleyi</name>
    <dbReference type="NCBI Taxonomy" id="1069813"/>
    <lineage>
        <taxon>Bacteria</taxon>
        <taxon>Bacillati</taxon>
        <taxon>Bacillota</taxon>
        <taxon>Bacilli</taxon>
        <taxon>Bacillales</taxon>
        <taxon>Fictibacillaceae</taxon>
        <taxon>Pseudalkalibacillus</taxon>
    </lineage>
</organism>
<proteinExistence type="inferred from homology"/>
<evidence type="ECO:0000256" key="9">
    <source>
        <dbReference type="ARBA" id="ARBA00022827"/>
    </source>
</evidence>
<dbReference type="CDD" id="cd02064">
    <property type="entry name" value="FAD_synthetase_N"/>
    <property type="match status" value="1"/>
</dbReference>
<dbReference type="Gene3D" id="3.40.50.620">
    <property type="entry name" value="HUPs"/>
    <property type="match status" value="1"/>
</dbReference>
<evidence type="ECO:0000256" key="2">
    <source>
        <dbReference type="ARBA" id="ARBA00005201"/>
    </source>
</evidence>
<evidence type="ECO:0000256" key="6">
    <source>
        <dbReference type="ARBA" id="ARBA00022695"/>
    </source>
</evidence>
<dbReference type="PIRSF" id="PIRSF004491">
    <property type="entry name" value="FAD_Synth"/>
    <property type="match status" value="1"/>
</dbReference>
<evidence type="ECO:0000256" key="8">
    <source>
        <dbReference type="ARBA" id="ARBA00022777"/>
    </source>
</evidence>
<evidence type="ECO:0000313" key="17">
    <source>
        <dbReference type="Proteomes" id="UP001649381"/>
    </source>
</evidence>
<sequence length="312" mass="35162">MYRIDHTQIYNNKSVHPAAMAIGYFDGIHMGHKKVICTAKSIADEQGLESAVMTFDPHPSVVLGRERVEKAHITPMEDKVQVIESLGIDRLYIVTFNKGFASLTPQQFVDQFIIGFNIKHVVAGFDFSFGKKGEGTMETLPFHSRGQFKHTVINKVSIEGQKVSSTLIRTLIENGQVQDIPTFLGRHYQVGGRVIHGDNRGHTIGFPTANIHLENTYMIPQVGVYAVKMNVNGEWYDGVCNVGYKPTFKDDKPDQPGIEVHLFEFDAEIYGEYVFVKWCNRIRGEKKFSSIEELKAQIAEDVSTAKQILQHS</sequence>
<evidence type="ECO:0000256" key="12">
    <source>
        <dbReference type="ARBA" id="ARBA00047880"/>
    </source>
</evidence>
<dbReference type="GO" id="GO:0003919">
    <property type="term" value="F:FMN adenylyltransferase activity"/>
    <property type="evidence" value="ECO:0007669"/>
    <property type="project" value="UniProtKB-EC"/>
</dbReference>
<dbReference type="EMBL" id="JAKIJS010000001">
    <property type="protein sequence ID" value="MCF6137153.1"/>
    <property type="molecule type" value="Genomic_DNA"/>
</dbReference>
<evidence type="ECO:0000259" key="15">
    <source>
        <dbReference type="SMART" id="SM00904"/>
    </source>
</evidence>
<dbReference type="InterPro" id="IPR015865">
    <property type="entry name" value="Riboflavin_kinase_bac/euk"/>
</dbReference>
<comment type="pathway">
    <text evidence="1 14">Cofactor biosynthesis; FAD biosynthesis; FAD from FMN: step 1/1.</text>
</comment>
<dbReference type="SUPFAM" id="SSF82114">
    <property type="entry name" value="Riboflavin kinase-like"/>
    <property type="match status" value="1"/>
</dbReference>
<dbReference type="NCBIfam" id="TIGR00083">
    <property type="entry name" value="ribF"/>
    <property type="match status" value="1"/>
</dbReference>
<dbReference type="NCBIfam" id="NF004160">
    <property type="entry name" value="PRK05627.1-3"/>
    <property type="match status" value="1"/>
</dbReference>
<keyword evidence="17" id="KW-1185">Reference proteome</keyword>
<comment type="catalytic activity">
    <reaction evidence="12 14">
        <text>riboflavin + ATP = FMN + ADP + H(+)</text>
        <dbReference type="Rhea" id="RHEA:14357"/>
        <dbReference type="ChEBI" id="CHEBI:15378"/>
        <dbReference type="ChEBI" id="CHEBI:30616"/>
        <dbReference type="ChEBI" id="CHEBI:57986"/>
        <dbReference type="ChEBI" id="CHEBI:58210"/>
        <dbReference type="ChEBI" id="CHEBI:456216"/>
        <dbReference type="EC" id="2.7.1.26"/>
    </reaction>
</comment>
<keyword evidence="8 14" id="KW-0418">Kinase</keyword>
<dbReference type="NCBIfam" id="TIGR00125">
    <property type="entry name" value="cyt_tran_rel"/>
    <property type="match status" value="1"/>
</dbReference>
<name>A0ABS9H081_9BACL</name>
<keyword evidence="10 14" id="KW-0067">ATP-binding</keyword>
<dbReference type="InterPro" id="IPR023468">
    <property type="entry name" value="Riboflavin_kinase"/>
</dbReference>
<gene>
    <name evidence="16" type="primary">ribF</name>
    <name evidence="16" type="ORF">L2716_05365</name>
</gene>
<keyword evidence="5 14" id="KW-0808">Transferase</keyword>
<dbReference type="NCBIfam" id="NF004162">
    <property type="entry name" value="PRK05627.1-5"/>
    <property type="match status" value="1"/>
</dbReference>
<evidence type="ECO:0000256" key="1">
    <source>
        <dbReference type="ARBA" id="ARBA00004726"/>
    </source>
</evidence>
<feature type="domain" description="Riboflavin kinase" evidence="15">
    <location>
        <begin position="183"/>
        <end position="310"/>
    </location>
</feature>
<dbReference type="EC" id="2.7.7.2" evidence="14"/>
<dbReference type="SMART" id="SM00904">
    <property type="entry name" value="Flavokinase"/>
    <property type="match status" value="1"/>
</dbReference>
<dbReference type="SUPFAM" id="SSF52374">
    <property type="entry name" value="Nucleotidylyl transferase"/>
    <property type="match status" value="1"/>
</dbReference>
<dbReference type="InterPro" id="IPR004821">
    <property type="entry name" value="Cyt_trans-like"/>
</dbReference>
<evidence type="ECO:0000256" key="7">
    <source>
        <dbReference type="ARBA" id="ARBA00022741"/>
    </source>
</evidence>
<keyword evidence="3 14" id="KW-0285">Flavoprotein</keyword>
<evidence type="ECO:0000256" key="4">
    <source>
        <dbReference type="ARBA" id="ARBA00022643"/>
    </source>
</evidence>
<evidence type="ECO:0000256" key="10">
    <source>
        <dbReference type="ARBA" id="ARBA00022840"/>
    </source>
</evidence>
<dbReference type="GO" id="GO:0008531">
    <property type="term" value="F:riboflavin kinase activity"/>
    <property type="evidence" value="ECO:0007669"/>
    <property type="project" value="UniProtKB-EC"/>
</dbReference>
<dbReference type="PANTHER" id="PTHR22749:SF6">
    <property type="entry name" value="RIBOFLAVIN KINASE"/>
    <property type="match status" value="1"/>
</dbReference>
<dbReference type="InterPro" id="IPR002606">
    <property type="entry name" value="Riboflavin_kinase_bac"/>
</dbReference>
<comment type="pathway">
    <text evidence="2 14">Cofactor biosynthesis; FMN biosynthesis; FMN from riboflavin (ATP route): step 1/1.</text>
</comment>
<accession>A0ABS9H081</accession>
<keyword evidence="11" id="KW-0511">Multifunctional enzyme</keyword>
<keyword evidence="4 14" id="KW-0288">FMN</keyword>